<name>A0A3B0XHU3_9ZZZZ</name>
<dbReference type="PANTHER" id="PTHR38765:SF1">
    <property type="entry name" value="DUF484 DOMAIN-CONTAINING PROTEIN"/>
    <property type="match status" value="1"/>
</dbReference>
<organism evidence="1">
    <name type="scientific">hydrothermal vent metagenome</name>
    <dbReference type="NCBI Taxonomy" id="652676"/>
    <lineage>
        <taxon>unclassified sequences</taxon>
        <taxon>metagenomes</taxon>
        <taxon>ecological metagenomes</taxon>
    </lineage>
</organism>
<dbReference type="EMBL" id="UOFH01000376">
    <property type="protein sequence ID" value="VAW67241.1"/>
    <property type="molecule type" value="Genomic_DNA"/>
</dbReference>
<dbReference type="AlphaFoldDB" id="A0A3B0XHU3"/>
<dbReference type="Gene3D" id="3.30.450.40">
    <property type="match status" value="1"/>
</dbReference>
<dbReference type="InterPro" id="IPR007435">
    <property type="entry name" value="DUF484"/>
</dbReference>
<proteinExistence type="predicted"/>
<evidence type="ECO:0000313" key="1">
    <source>
        <dbReference type="EMBL" id="VAW67241.1"/>
    </source>
</evidence>
<dbReference type="PANTHER" id="PTHR38765">
    <property type="entry name" value="DUF484 DOMAIN-CONTAINING PROTEIN"/>
    <property type="match status" value="1"/>
</dbReference>
<protein>
    <recommendedName>
        <fullName evidence="2">DUF484 family protein</fullName>
    </recommendedName>
</protein>
<gene>
    <name evidence="1" type="ORF">MNBD_GAMMA08-3127</name>
</gene>
<dbReference type="Pfam" id="PF04340">
    <property type="entry name" value="DUF484"/>
    <property type="match status" value="1"/>
</dbReference>
<reference evidence="1" key="1">
    <citation type="submission" date="2018-06" db="EMBL/GenBank/DDBJ databases">
        <authorList>
            <person name="Zhirakovskaya E."/>
        </authorList>
    </citation>
    <scope>NUCLEOTIDE SEQUENCE</scope>
</reference>
<evidence type="ECO:0008006" key="2">
    <source>
        <dbReference type="Google" id="ProtNLM"/>
    </source>
</evidence>
<accession>A0A3B0XHU3</accession>
<sequence length="236" mass="26515">MTNQAEKNGQLALPEEQQVVDYLMENPRFFLKHSLLLNELEVPHEAGGAISLVERQVTVLRERNRHFEEKLRDMVDAVHDNQRLHLSLNRLAINLFDASSIDDILGVVDDELRHKLGTDFVYFRLHSETIESRDGDGGHTYVKSDDEILQSFSLLIEKSRIQCGHFTEEQISQLFMNDAPEVASAAVIPISDVGIEGIVALGSRDEKRYHAGMGTDFLSSLANLIGAAIRAHLNNK</sequence>
<dbReference type="InterPro" id="IPR029016">
    <property type="entry name" value="GAF-like_dom_sf"/>
</dbReference>